<evidence type="ECO:0008006" key="3">
    <source>
        <dbReference type="Google" id="ProtNLM"/>
    </source>
</evidence>
<evidence type="ECO:0000313" key="2">
    <source>
        <dbReference type="Proteomes" id="UP001230915"/>
    </source>
</evidence>
<proteinExistence type="predicted"/>
<dbReference type="RefSeq" id="WP_308865187.1">
    <property type="nucleotide sequence ID" value="NZ_JAVHUL010000034.1"/>
</dbReference>
<gene>
    <name evidence="1" type="ORF">RBU60_11455</name>
</gene>
<comment type="caution">
    <text evidence="1">The sequence shown here is derived from an EMBL/GenBank/DDBJ whole genome shotgun (WGS) entry which is preliminary data.</text>
</comment>
<reference evidence="1 2" key="1">
    <citation type="submission" date="2023-08" db="EMBL/GenBank/DDBJ databases">
        <title>Mesonia sp. MT50, isolated from deep-sea sediment of the Mariana Trench.</title>
        <authorList>
            <person name="Fu H."/>
        </authorList>
    </citation>
    <scope>NUCLEOTIDE SEQUENCE [LARGE SCALE GENOMIC DNA]</scope>
    <source>
        <strain evidence="1 2">MT50</strain>
    </source>
</reference>
<evidence type="ECO:0000313" key="1">
    <source>
        <dbReference type="EMBL" id="MDQ7918194.1"/>
    </source>
</evidence>
<keyword evidence="2" id="KW-1185">Reference proteome</keyword>
<sequence length="217" mass="24907">MKLVIQLLLWIVIGVLGYLTFNAVYEPIEFNKTKEVRYQKVIDRLKDIRKAQLAHKQVTGTFAGDFNSLIQFVDTAEFTVTQRRDTTVLDEEYKKAYNVDQYMSKTIIDTIGTVPVKDSIFKNSKRYKEMMYVPTTKKKAKFEIENGKIVKNKTEIPVFEVKVSKDAILGDLDKDLIMQEKQVLSVDGVNGEYIKIGSMTEINTNGNWPQVYGANDQ</sequence>
<dbReference type="EMBL" id="JAVHUL010000034">
    <property type="protein sequence ID" value="MDQ7918194.1"/>
    <property type="molecule type" value="Genomic_DNA"/>
</dbReference>
<protein>
    <recommendedName>
        <fullName evidence="3">Regulatory protein YycH-like domain-containing protein</fullName>
    </recommendedName>
</protein>
<dbReference type="Proteomes" id="UP001230915">
    <property type="component" value="Unassembled WGS sequence"/>
</dbReference>
<organism evidence="1 2">
    <name type="scientific">Mesonia profundi</name>
    <dbReference type="NCBI Taxonomy" id="3070998"/>
    <lineage>
        <taxon>Bacteria</taxon>
        <taxon>Pseudomonadati</taxon>
        <taxon>Bacteroidota</taxon>
        <taxon>Flavobacteriia</taxon>
        <taxon>Flavobacteriales</taxon>
        <taxon>Flavobacteriaceae</taxon>
        <taxon>Mesonia</taxon>
    </lineage>
</organism>
<accession>A0ABU1A3J0</accession>
<name>A0ABU1A3J0_9FLAO</name>